<dbReference type="AlphaFoldDB" id="A0A7Y9X7Q7"/>
<dbReference type="Proteomes" id="UP000584931">
    <property type="component" value="Unassembled WGS sequence"/>
</dbReference>
<evidence type="ECO:0000256" key="1">
    <source>
        <dbReference type="SAM" id="MobiDB-lite"/>
    </source>
</evidence>
<name>A0A7Y9X7Q7_9ACTN</name>
<feature type="region of interest" description="Disordered" evidence="1">
    <location>
        <begin position="1"/>
        <end position="37"/>
    </location>
</feature>
<evidence type="ECO:0000313" key="2">
    <source>
        <dbReference type="EMBL" id="NYH50739.1"/>
    </source>
</evidence>
<protein>
    <submittedName>
        <fullName evidence="2">Uncharacterized protein</fullName>
    </submittedName>
</protein>
<reference evidence="2 3" key="1">
    <citation type="submission" date="2020-07" db="EMBL/GenBank/DDBJ databases">
        <title>Sequencing the genomes of 1000 actinobacteria strains.</title>
        <authorList>
            <person name="Klenk H.-P."/>
        </authorList>
    </citation>
    <scope>NUCLEOTIDE SEQUENCE [LARGE SCALE GENOMIC DNA]</scope>
    <source>
        <strain evidence="2 3">DSM 45278</strain>
    </source>
</reference>
<gene>
    <name evidence="2" type="ORF">HNR06_000328</name>
</gene>
<organism evidence="2 3">
    <name type="scientific">Nocardiopsis sinuspersici</name>
    <dbReference type="NCBI Taxonomy" id="501010"/>
    <lineage>
        <taxon>Bacteria</taxon>
        <taxon>Bacillati</taxon>
        <taxon>Actinomycetota</taxon>
        <taxon>Actinomycetes</taxon>
        <taxon>Streptosporangiales</taxon>
        <taxon>Nocardiopsidaceae</taxon>
        <taxon>Nocardiopsis</taxon>
    </lineage>
</organism>
<evidence type="ECO:0000313" key="3">
    <source>
        <dbReference type="Proteomes" id="UP000584931"/>
    </source>
</evidence>
<dbReference type="EMBL" id="JACCHL010000001">
    <property type="protein sequence ID" value="NYH50739.1"/>
    <property type="molecule type" value="Genomic_DNA"/>
</dbReference>
<comment type="caution">
    <text evidence="2">The sequence shown here is derived from an EMBL/GenBank/DDBJ whole genome shotgun (WGS) entry which is preliminary data.</text>
</comment>
<sequence>MNTSHVQYPHRAPGRGRDGGAHTAVRSPATGTRKGDEPVDVLAVNGYLPLRLVLTDTLAVRTSFDPLRVDSEHTIGGRAQRGMLAAALRRAGRERELHDWVARGAQVRFAPAHPRLEPGADPGLPGAAPRAAVAYPAPAYLYTPGKDGDTAVDAFGDTDPATPYRAVRDPLTPDRSLRAAVRTTAEQYLGRPRTGEAARSAPFFTTSVDPGQVFEARWQLRAPDPDALERLAEGIAALLAEADGTLTLGSGGTRAHGGVHVAPVDPDRLLAPDRVDPVHARSWEAGTPVDLLLLSPALLVGADGQARPQALVPAVLDLLARRLPGVRAHVLASHVEAGLVGAYHRGYQGPMAQRWAARPGAVVRLRLDRDLTTDQARDLEAHPLGERVVDGHGQFTLLSPPPPGPEPLAPVAVPLAGRVPGTVPLADGRAVPVGEPPLPERDGPLRSLYDELLWNAAVEPVRDHARALARASAHRLDPLTPHLLGRLREATVHPHPTPENALAALERTVTAPSTGRTATGSADAHKAPYDRAVRALARARLVRPGGREPVTVQSWLEGLSARTSAAWWSDNRPDPVYSPAYARAIAAVDLSLPDGLPPDDHPSALSARAREWEGRAAPRLALTLVSSWLAEAARALRAEQDGGRPGGGGAG</sequence>
<proteinExistence type="predicted"/>
<accession>A0A7Y9X7Q7</accession>